<keyword evidence="3 5" id="KW-1133">Transmembrane helix</keyword>
<evidence type="ECO:0000313" key="6">
    <source>
        <dbReference type="EMBL" id="ACT58505.1"/>
    </source>
</evidence>
<evidence type="ECO:0000256" key="1">
    <source>
        <dbReference type="ARBA" id="ARBA00004370"/>
    </source>
</evidence>
<evidence type="ECO:0000256" key="3">
    <source>
        <dbReference type="ARBA" id="ARBA00022989"/>
    </source>
</evidence>
<organism evidence="6 7">
    <name type="scientific">Hirschia baltica (strain ATCC 49814 / DSM 5838 / IFAM 1418)</name>
    <dbReference type="NCBI Taxonomy" id="582402"/>
    <lineage>
        <taxon>Bacteria</taxon>
        <taxon>Pseudomonadati</taxon>
        <taxon>Pseudomonadota</taxon>
        <taxon>Alphaproteobacteria</taxon>
        <taxon>Hyphomonadales</taxon>
        <taxon>Hyphomonadaceae</taxon>
        <taxon>Hirschia</taxon>
    </lineage>
</organism>
<proteinExistence type="predicted"/>
<evidence type="ECO:0008006" key="8">
    <source>
        <dbReference type="Google" id="ProtNLM"/>
    </source>
</evidence>
<dbReference type="AlphaFoldDB" id="C6XPY8"/>
<dbReference type="InterPro" id="IPR023352">
    <property type="entry name" value="MAPEG-like_dom_sf"/>
</dbReference>
<dbReference type="InterPro" id="IPR001129">
    <property type="entry name" value="Membr-assoc_MAPEG"/>
</dbReference>
<keyword evidence="7" id="KW-1185">Reference proteome</keyword>
<dbReference type="Pfam" id="PF01124">
    <property type="entry name" value="MAPEG"/>
    <property type="match status" value="1"/>
</dbReference>
<keyword evidence="4 5" id="KW-0472">Membrane</keyword>
<dbReference type="eggNOG" id="COG5331">
    <property type="taxonomic scope" value="Bacteria"/>
</dbReference>
<dbReference type="STRING" id="582402.Hbal_0811"/>
<feature type="transmembrane region" description="Helical" evidence="5">
    <location>
        <begin position="69"/>
        <end position="97"/>
    </location>
</feature>
<dbReference type="RefSeq" id="WP_015826655.1">
    <property type="nucleotide sequence ID" value="NC_012982.1"/>
</dbReference>
<dbReference type="GO" id="GO:0016020">
    <property type="term" value="C:membrane"/>
    <property type="evidence" value="ECO:0007669"/>
    <property type="project" value="UniProtKB-SubCell"/>
</dbReference>
<dbReference type="HOGENOM" id="CLU_129387_0_0_5"/>
<evidence type="ECO:0000256" key="5">
    <source>
        <dbReference type="SAM" id="Phobius"/>
    </source>
</evidence>
<evidence type="ECO:0000313" key="7">
    <source>
        <dbReference type="Proteomes" id="UP000002745"/>
    </source>
</evidence>
<feature type="transmembrane region" description="Helical" evidence="5">
    <location>
        <begin position="117"/>
        <end position="141"/>
    </location>
</feature>
<keyword evidence="2 5" id="KW-0812">Transmembrane</keyword>
<name>C6XPY8_HIRBI</name>
<reference evidence="7" key="1">
    <citation type="journal article" date="2011" name="J. Bacteriol.">
        <title>Genome sequences of eight morphologically diverse alphaproteobacteria.</title>
        <authorList>
            <consortium name="US DOE Joint Genome Institute"/>
            <person name="Brown P.J."/>
            <person name="Kysela D.T."/>
            <person name="Buechlein A."/>
            <person name="Hemmerich C."/>
            <person name="Brun Y.V."/>
        </authorList>
    </citation>
    <scope>NUCLEOTIDE SEQUENCE [LARGE SCALE GENOMIC DNA]</scope>
    <source>
        <strain evidence="7">ATCC 49814 / DSM 5838 / IFAM 1418</strain>
    </source>
</reference>
<evidence type="ECO:0000256" key="4">
    <source>
        <dbReference type="ARBA" id="ARBA00023136"/>
    </source>
</evidence>
<comment type="subcellular location">
    <subcellularLocation>
        <location evidence="1">Membrane</location>
    </subcellularLocation>
</comment>
<sequence>MTMLTPVLLLIVWTLIILVLLASRRLPSIIANAKKGIYPSKRTQELAGLPEKSIWTSDNHTHLHEQPTLFYALCLYSHLVGVADNINIGLAFAYVVLRVIHSIIQTSTNNIIWRFRVFMTGTAILMIIALRNVWALFAGYLV</sequence>
<dbReference type="Proteomes" id="UP000002745">
    <property type="component" value="Chromosome"/>
</dbReference>
<accession>C6XPY8</accession>
<dbReference type="EMBL" id="CP001678">
    <property type="protein sequence ID" value="ACT58505.1"/>
    <property type="molecule type" value="Genomic_DNA"/>
</dbReference>
<evidence type="ECO:0000256" key="2">
    <source>
        <dbReference type="ARBA" id="ARBA00022692"/>
    </source>
</evidence>
<dbReference type="SUPFAM" id="SSF161084">
    <property type="entry name" value="MAPEG domain-like"/>
    <property type="match status" value="1"/>
</dbReference>
<gene>
    <name evidence="6" type="ordered locus">Hbal_0811</name>
</gene>
<dbReference type="Gene3D" id="1.20.120.550">
    <property type="entry name" value="Membrane associated eicosanoid/glutathione metabolism-like domain"/>
    <property type="match status" value="1"/>
</dbReference>
<dbReference type="OrthoDB" id="5516290at2"/>
<protein>
    <recommendedName>
        <fullName evidence="8">MAPEG family protein</fullName>
    </recommendedName>
</protein>
<dbReference type="KEGG" id="hba:Hbal_0811"/>